<protein>
    <submittedName>
        <fullName evidence="1">L-asparaginase</fullName>
    </submittedName>
</protein>
<organism evidence="1 2">
    <name type="scientific">Parafrankia colletiae</name>
    <dbReference type="NCBI Taxonomy" id="573497"/>
    <lineage>
        <taxon>Bacteria</taxon>
        <taxon>Bacillati</taxon>
        <taxon>Actinomycetota</taxon>
        <taxon>Actinomycetes</taxon>
        <taxon>Frankiales</taxon>
        <taxon>Frankiaceae</taxon>
        <taxon>Parafrankia</taxon>
    </lineage>
</organism>
<dbReference type="InterPro" id="IPR010349">
    <property type="entry name" value="Asparaginase_II"/>
</dbReference>
<proteinExistence type="predicted"/>
<dbReference type="PANTHER" id="PTHR42110:SF1">
    <property type="entry name" value="L-ASPARAGINASE, PUTATIVE (AFU_ORTHOLOGUE AFUA_3G11890)-RELATED"/>
    <property type="match status" value="1"/>
</dbReference>
<evidence type="ECO:0000313" key="1">
    <source>
        <dbReference type="EMBL" id="OHV45898.1"/>
    </source>
</evidence>
<gene>
    <name evidence="1" type="ORF">CC117_09005</name>
</gene>
<accession>A0A1S1RGF5</accession>
<dbReference type="AlphaFoldDB" id="A0A1S1RGF5"/>
<comment type="caution">
    <text evidence="1">The sequence shown here is derived from an EMBL/GenBank/DDBJ whole genome shotgun (WGS) entry which is preliminary data.</text>
</comment>
<sequence>MNGTGYAAGVPPVVAEVLRGRASEADVLVESRIRGTVVGLGPDGTVELSVGDPGAVISPRSTVKPMQAVGMLTAGLDRAFGPGGRGIPPELLAIVCSSHSGEPAQLAAVRAVLAAVGRTPADLACPPDLPLGRLACERHLAAGGGPEPLLMNCSGKHAGMIACCVASGWPVDGYREPDHPLQRRIRASIEELVGGPVAGTAVDGCGAPLFGIPLVGLARGMRRIALAASGPPSPRQRVAAAMRAFPDRVGGPGRTDTELMLAVPWIIAKDGAEGVSVAATASGHAAAVKIEDGSQRAAMPVLVAALRRLGAFHAPDAANVPDVADLADVAAVADVPGVAVEVDGARLAAISVPKVLGGGVEVGRLRAFLAP</sequence>
<dbReference type="OrthoDB" id="9780674at2"/>
<dbReference type="EMBL" id="MBLM01000003">
    <property type="protein sequence ID" value="OHV45898.1"/>
    <property type="molecule type" value="Genomic_DNA"/>
</dbReference>
<evidence type="ECO:0000313" key="2">
    <source>
        <dbReference type="Proteomes" id="UP000179627"/>
    </source>
</evidence>
<reference evidence="2" key="1">
    <citation type="submission" date="2016-07" db="EMBL/GenBank/DDBJ databases">
        <title>Sequence Frankia sp. strain CcI1.17.</title>
        <authorList>
            <person name="Ghodhbane-Gtari F."/>
            <person name="Swanson E."/>
            <person name="Gueddou A."/>
            <person name="Morris K."/>
            <person name="Hezbri K."/>
            <person name="Ktari A."/>
            <person name="Nouioui I."/>
            <person name="Abebe-Akele F."/>
            <person name="Simpson S."/>
            <person name="Thomas K."/>
            <person name="Gtari M."/>
            <person name="Tisa L.S."/>
            <person name="Hurst S."/>
        </authorList>
    </citation>
    <scope>NUCLEOTIDE SEQUENCE [LARGE SCALE GENOMIC DNA]</scope>
    <source>
        <strain evidence="2">Cc1.17</strain>
    </source>
</reference>
<dbReference type="Pfam" id="PF06089">
    <property type="entry name" value="Asparaginase_II"/>
    <property type="match status" value="1"/>
</dbReference>
<dbReference type="RefSeq" id="WP_071082141.1">
    <property type="nucleotide sequence ID" value="NZ_MBLM01000003.1"/>
</dbReference>
<dbReference type="PANTHER" id="PTHR42110">
    <property type="entry name" value="L-ASPARAGINASE, PUTATIVE (AFU_ORTHOLOGUE AFUA_3G11890)-RELATED"/>
    <property type="match status" value="1"/>
</dbReference>
<name>A0A1S1RGF5_9ACTN</name>
<dbReference type="Proteomes" id="UP000179627">
    <property type="component" value="Unassembled WGS sequence"/>
</dbReference>
<keyword evidence="2" id="KW-1185">Reference proteome</keyword>